<evidence type="ECO:0000256" key="2">
    <source>
        <dbReference type="ARBA" id="ARBA00023015"/>
    </source>
</evidence>
<keyword evidence="3" id="KW-0731">Sigma factor</keyword>
<name>A0A1Y5FHN3_9BACT</name>
<sequence>MNPFVDAEEFSDEQLMEKYQQGDYMAFEALYLRHESTVFTYLNKRMADSSAKEEIFQNIFLKLHKCKHLYNSEHLFIKWLYTISRSELLDFCKKKKMKTIEFDESLYQDSQTPKAEINLEDYKNLSDKEREAISLKYLSDEDYETISKKLNTSTSNARKLISRGLKKIRIKMTGGTDE</sequence>
<organism evidence="8 9">
    <name type="scientific">Halobacteriovorax marinus</name>
    <dbReference type="NCBI Taxonomy" id="97084"/>
    <lineage>
        <taxon>Bacteria</taxon>
        <taxon>Pseudomonadati</taxon>
        <taxon>Bdellovibrionota</taxon>
        <taxon>Bacteriovoracia</taxon>
        <taxon>Bacteriovoracales</taxon>
        <taxon>Halobacteriovoraceae</taxon>
        <taxon>Halobacteriovorax</taxon>
    </lineage>
</organism>
<dbReference type="PANTHER" id="PTHR43133:SF8">
    <property type="entry name" value="RNA POLYMERASE SIGMA FACTOR HI_1459-RELATED"/>
    <property type="match status" value="1"/>
</dbReference>
<dbReference type="SUPFAM" id="SSF88659">
    <property type="entry name" value="Sigma3 and sigma4 domains of RNA polymerase sigma factors"/>
    <property type="match status" value="1"/>
</dbReference>
<dbReference type="InterPro" id="IPR013325">
    <property type="entry name" value="RNA_pol_sigma_r2"/>
</dbReference>
<dbReference type="GO" id="GO:0006352">
    <property type="term" value="P:DNA-templated transcription initiation"/>
    <property type="evidence" value="ECO:0007669"/>
    <property type="project" value="InterPro"/>
</dbReference>
<dbReference type="InterPro" id="IPR007627">
    <property type="entry name" value="RNA_pol_sigma70_r2"/>
</dbReference>
<dbReference type="InterPro" id="IPR039425">
    <property type="entry name" value="RNA_pol_sigma-70-like"/>
</dbReference>
<dbReference type="InterPro" id="IPR013324">
    <property type="entry name" value="RNA_pol_sigma_r3/r4-like"/>
</dbReference>
<evidence type="ECO:0000259" key="6">
    <source>
        <dbReference type="Pfam" id="PF04542"/>
    </source>
</evidence>
<dbReference type="Proteomes" id="UP000196531">
    <property type="component" value="Unassembled WGS sequence"/>
</dbReference>
<evidence type="ECO:0000256" key="4">
    <source>
        <dbReference type="ARBA" id="ARBA00023125"/>
    </source>
</evidence>
<dbReference type="InterPro" id="IPR013249">
    <property type="entry name" value="RNA_pol_sigma70_r4_t2"/>
</dbReference>
<evidence type="ECO:0000256" key="3">
    <source>
        <dbReference type="ARBA" id="ARBA00023082"/>
    </source>
</evidence>
<dbReference type="GO" id="GO:0016987">
    <property type="term" value="F:sigma factor activity"/>
    <property type="evidence" value="ECO:0007669"/>
    <property type="project" value="UniProtKB-KW"/>
</dbReference>
<evidence type="ECO:0000259" key="7">
    <source>
        <dbReference type="Pfam" id="PF08281"/>
    </source>
</evidence>
<dbReference type="InterPro" id="IPR036388">
    <property type="entry name" value="WH-like_DNA-bd_sf"/>
</dbReference>
<accession>A0A1Y5FHN3</accession>
<gene>
    <name evidence="8" type="ORF">A9Q84_01325</name>
</gene>
<keyword evidence="5" id="KW-0804">Transcription</keyword>
<dbReference type="Pfam" id="PF04542">
    <property type="entry name" value="Sigma70_r2"/>
    <property type="match status" value="1"/>
</dbReference>
<keyword evidence="4" id="KW-0238">DNA-binding</keyword>
<reference evidence="9" key="1">
    <citation type="journal article" date="2017" name="Proc. Natl. Acad. Sci. U.S.A.">
        <title>Simulation of Deepwater Horizon oil plume reveals substrate specialization within a complex community of hydrocarbon-degraders.</title>
        <authorList>
            <person name="Hu P."/>
            <person name="Dubinsky E.A."/>
            <person name="Probst A.J."/>
            <person name="Wang J."/>
            <person name="Sieber C.M.K."/>
            <person name="Tom L.M."/>
            <person name="Gardinali P."/>
            <person name="Banfield J.F."/>
            <person name="Atlas R.M."/>
            <person name="Andersen G.L."/>
        </authorList>
    </citation>
    <scope>NUCLEOTIDE SEQUENCE [LARGE SCALE GENOMIC DNA]</scope>
</reference>
<dbReference type="Pfam" id="PF08281">
    <property type="entry name" value="Sigma70_r4_2"/>
    <property type="match status" value="1"/>
</dbReference>
<dbReference type="EMBL" id="MAAO01000002">
    <property type="protein sequence ID" value="OUR99694.1"/>
    <property type="molecule type" value="Genomic_DNA"/>
</dbReference>
<dbReference type="AlphaFoldDB" id="A0A1Y5FHN3"/>
<evidence type="ECO:0000313" key="9">
    <source>
        <dbReference type="Proteomes" id="UP000196531"/>
    </source>
</evidence>
<comment type="similarity">
    <text evidence="1">Belongs to the sigma-70 factor family. ECF subfamily.</text>
</comment>
<dbReference type="Gene3D" id="1.10.1740.10">
    <property type="match status" value="1"/>
</dbReference>
<dbReference type="InterPro" id="IPR014284">
    <property type="entry name" value="RNA_pol_sigma-70_dom"/>
</dbReference>
<feature type="domain" description="RNA polymerase sigma factor 70 region 4 type 2" evidence="7">
    <location>
        <begin position="125"/>
        <end position="168"/>
    </location>
</feature>
<evidence type="ECO:0000256" key="1">
    <source>
        <dbReference type="ARBA" id="ARBA00010641"/>
    </source>
</evidence>
<dbReference type="PANTHER" id="PTHR43133">
    <property type="entry name" value="RNA POLYMERASE ECF-TYPE SIGMA FACTO"/>
    <property type="match status" value="1"/>
</dbReference>
<feature type="domain" description="RNA polymerase sigma-70 region 2" evidence="6">
    <location>
        <begin position="30"/>
        <end position="96"/>
    </location>
</feature>
<evidence type="ECO:0000256" key="5">
    <source>
        <dbReference type="ARBA" id="ARBA00023163"/>
    </source>
</evidence>
<dbReference type="Gene3D" id="1.10.10.10">
    <property type="entry name" value="Winged helix-like DNA-binding domain superfamily/Winged helix DNA-binding domain"/>
    <property type="match status" value="1"/>
</dbReference>
<dbReference type="NCBIfam" id="TIGR02937">
    <property type="entry name" value="sigma70-ECF"/>
    <property type="match status" value="1"/>
</dbReference>
<comment type="caution">
    <text evidence="8">The sequence shown here is derived from an EMBL/GenBank/DDBJ whole genome shotgun (WGS) entry which is preliminary data.</text>
</comment>
<proteinExistence type="inferred from homology"/>
<keyword evidence="2" id="KW-0805">Transcription regulation</keyword>
<evidence type="ECO:0000313" key="8">
    <source>
        <dbReference type="EMBL" id="OUR99694.1"/>
    </source>
</evidence>
<protein>
    <submittedName>
        <fullName evidence="8">Uncharacterized protein</fullName>
    </submittedName>
</protein>
<dbReference type="GO" id="GO:0003677">
    <property type="term" value="F:DNA binding"/>
    <property type="evidence" value="ECO:0007669"/>
    <property type="project" value="UniProtKB-KW"/>
</dbReference>
<dbReference type="SUPFAM" id="SSF88946">
    <property type="entry name" value="Sigma2 domain of RNA polymerase sigma factors"/>
    <property type="match status" value="1"/>
</dbReference>